<accession>C4GFK4</accession>
<feature type="compositionally biased region" description="Low complexity" evidence="9">
    <location>
        <begin position="935"/>
        <end position="946"/>
    </location>
</feature>
<dbReference type="InterPro" id="IPR004476">
    <property type="entry name" value="RNase_II/RNase_R"/>
</dbReference>
<feature type="compositionally biased region" description="Basic and acidic residues" evidence="9">
    <location>
        <begin position="920"/>
        <end position="930"/>
    </location>
</feature>
<dbReference type="PANTHER" id="PTHR23355">
    <property type="entry name" value="RIBONUCLEASE"/>
    <property type="match status" value="1"/>
</dbReference>
<feature type="compositionally biased region" description="Low complexity" evidence="9">
    <location>
        <begin position="879"/>
        <end position="890"/>
    </location>
</feature>
<dbReference type="SMART" id="SM00316">
    <property type="entry name" value="S1"/>
    <property type="match status" value="1"/>
</dbReference>
<dbReference type="InterPro" id="IPR022966">
    <property type="entry name" value="RNase_II/R_CS"/>
</dbReference>
<dbReference type="PANTHER" id="PTHR23355:SF9">
    <property type="entry name" value="DIS3-LIKE EXONUCLEASE 2"/>
    <property type="match status" value="1"/>
</dbReference>
<keyword evidence="6 8" id="KW-0269">Exonuclease</keyword>
<protein>
    <recommendedName>
        <fullName evidence="8">Ribonuclease R</fullName>
        <shortName evidence="8">RNase R</shortName>
        <ecNumber evidence="8">3.1.13.1</ecNumber>
    </recommendedName>
</protein>
<feature type="compositionally biased region" description="Low complexity" evidence="9">
    <location>
        <begin position="762"/>
        <end position="773"/>
    </location>
</feature>
<dbReference type="EC" id="3.1.13.1" evidence="8"/>
<dbReference type="SUPFAM" id="SSF50249">
    <property type="entry name" value="Nucleic acid-binding proteins"/>
    <property type="match status" value="4"/>
</dbReference>
<evidence type="ECO:0000256" key="1">
    <source>
        <dbReference type="ARBA" id="ARBA00001849"/>
    </source>
</evidence>
<reference evidence="11" key="1">
    <citation type="submission" date="2009-04" db="EMBL/GenBank/DDBJ databases">
        <authorList>
            <person name="Weinstock G."/>
            <person name="Sodergren E."/>
            <person name="Clifton S."/>
            <person name="Fulton L."/>
            <person name="Fulton B."/>
            <person name="Courtney L."/>
            <person name="Fronick C."/>
            <person name="Harrison M."/>
            <person name="Strong C."/>
            <person name="Farmer C."/>
            <person name="Delahaunty K."/>
            <person name="Markovic C."/>
            <person name="Hall O."/>
            <person name="Minx P."/>
            <person name="Tomlinson C."/>
            <person name="Mitreva M."/>
            <person name="Nelson J."/>
            <person name="Hou S."/>
            <person name="Wollam A."/>
            <person name="Pepin K.H."/>
            <person name="Johnson M."/>
            <person name="Bhonagiri V."/>
            <person name="Nash W.E."/>
            <person name="Warren W."/>
            <person name="Chinwalla A."/>
            <person name="Mardis E.R."/>
            <person name="Wilson R.K."/>
        </authorList>
    </citation>
    <scope>NUCLEOTIDE SEQUENCE [LARGE SCALE GENOMIC DNA]</scope>
    <source>
        <strain evidence="11">ATCC 51147</strain>
    </source>
</reference>
<dbReference type="Pfam" id="PF17876">
    <property type="entry name" value="CSD2"/>
    <property type="match status" value="1"/>
</dbReference>
<dbReference type="HOGENOM" id="CLU_002333_7_0_4"/>
<dbReference type="FunFam" id="2.40.50.140:FF:000408">
    <property type="entry name" value="Ribonuclease R"/>
    <property type="match status" value="1"/>
</dbReference>
<dbReference type="InterPro" id="IPR013223">
    <property type="entry name" value="RNase_B_OB_dom"/>
</dbReference>
<feature type="region of interest" description="Disordered" evidence="9">
    <location>
        <begin position="1"/>
        <end position="33"/>
    </location>
</feature>
<sequence>MAKTKNKTSKTSKTTKSKNTSLRAQDPYLAREQQKYPHPLPSREWIIQLLETTGVPQKIPSLAKQLSIADSEYEFFERRLKAMARDGQILINRRNLVCAAEKLEIVKCRVEMHKDGFGFAVPLIPTGEGDLVLYERQTRGVMNGDIVTVRPLGLDRRGRREGQILDIIERAQTSIVGRFYLERGIAVLDPEDKRLTQNVILEPDSVAQFAPGEGQVVVAEITAYPENHRPAVARITEVLGDYADSGMEIEIALRKHKLPHEFSAGCLKAAAKIPEKVRASDRKNRVDLRDLPLVTIDGETSRDFDDAVFAEKIGRNYRLVVAIADVSHYVKPDDAIDQDAQERATSVYFPRRVIPMLPENLSNGICSLNPDVERLCMVCDIEITFAGNIKSYRFYPAVMKSHGRLTYNQVWEWISQKTQNPYSEQLNTLYKLFKILQKKRHARGAMEFETSETQMLFNDNGKIDRIIPVVRNDAHKLIEECMLAANVCAADFLLKNKHPALYRNHAGPTPEKLAALREQLGLLGLKLGGGDNPTPKDYAALADQIAERDDRELLQTMLLRSMQQAQYEPHNAGHFGLAYEHYTHFTSPIRRYPDLLVHRAIKAVLAGTQYQADWQALGAHSSHCERRADDASRDVENWLKTYYMRDKVGEVFAGKISGMANFGIFVTLDDIHIEGMVHVSDLGEDYFNYHPETLSMIGERSGVQFKMGDRVVIKVARADLDTSKIDLVLVSGGESRSSRKAKKQAANDSGSLKKARGKKAAETAAAPIEGSAGKKSRKAKGSLKTSNASFSEAKTEGANEAKTSEAGFSEAKTNQAKTADAKANQAKQPAKPSPSRKGKKQATAKDSGSLKAAHSNANPAAGEKAAAAKPQSRKKGKKAAASVATSAADAPVEKIEPAQQKQSRKGKGSLKTSNAGFSEAKTEGSSEVKTGKPRQAQNQAAPASSATGTLKMVNGKITLVKKKK</sequence>
<proteinExistence type="inferred from homology"/>
<organism evidence="11 12">
    <name type="scientific">Kingella oralis ATCC 51147</name>
    <dbReference type="NCBI Taxonomy" id="629741"/>
    <lineage>
        <taxon>Bacteria</taxon>
        <taxon>Pseudomonadati</taxon>
        <taxon>Pseudomonadota</taxon>
        <taxon>Betaproteobacteria</taxon>
        <taxon>Neisseriales</taxon>
        <taxon>Neisseriaceae</taxon>
        <taxon>Kingella</taxon>
    </lineage>
</organism>
<evidence type="ECO:0000256" key="5">
    <source>
        <dbReference type="ARBA" id="ARBA00022801"/>
    </source>
</evidence>
<dbReference type="GO" id="GO:0005829">
    <property type="term" value="C:cytosol"/>
    <property type="evidence" value="ECO:0007669"/>
    <property type="project" value="TreeGrafter"/>
</dbReference>
<keyword evidence="4 8" id="KW-0540">Nuclease</keyword>
<dbReference type="OrthoDB" id="9764149at2"/>
<comment type="caution">
    <text evidence="11">The sequence shown here is derived from an EMBL/GenBank/DDBJ whole genome shotgun (WGS) entry which is preliminary data.</text>
</comment>
<evidence type="ECO:0000256" key="4">
    <source>
        <dbReference type="ARBA" id="ARBA00022722"/>
    </source>
</evidence>
<dbReference type="InterPro" id="IPR040476">
    <property type="entry name" value="CSD2"/>
</dbReference>
<dbReference type="Pfam" id="PF00773">
    <property type="entry name" value="RNB"/>
    <property type="match status" value="1"/>
</dbReference>
<name>C4GFK4_9NEIS</name>
<dbReference type="PROSITE" id="PS01175">
    <property type="entry name" value="RIBONUCLEASE_II"/>
    <property type="match status" value="1"/>
</dbReference>
<dbReference type="HAMAP" id="MF_01895">
    <property type="entry name" value="RNase_R"/>
    <property type="match status" value="1"/>
</dbReference>
<evidence type="ECO:0000313" key="12">
    <source>
        <dbReference type="Proteomes" id="UP000003009"/>
    </source>
</evidence>
<dbReference type="Pfam" id="PF08206">
    <property type="entry name" value="OB_RNB"/>
    <property type="match status" value="1"/>
</dbReference>
<dbReference type="GO" id="GO:0003723">
    <property type="term" value="F:RNA binding"/>
    <property type="evidence" value="ECO:0007669"/>
    <property type="project" value="UniProtKB-UniRule"/>
</dbReference>
<evidence type="ECO:0000256" key="2">
    <source>
        <dbReference type="ARBA" id="ARBA00004496"/>
    </source>
</evidence>
<comment type="catalytic activity">
    <reaction evidence="1 8">
        <text>Exonucleolytic cleavage in the 3'- to 5'-direction to yield nucleoside 5'-phosphates.</text>
        <dbReference type="EC" id="3.1.13.1"/>
    </reaction>
</comment>
<gene>
    <name evidence="8 11" type="primary">rnr</name>
    <name evidence="11" type="ORF">GCWU000324_00920</name>
</gene>
<dbReference type="RefSeq" id="WP_003794720.1">
    <property type="nucleotide sequence ID" value="NZ_GG665871.1"/>
</dbReference>
<evidence type="ECO:0000256" key="3">
    <source>
        <dbReference type="ARBA" id="ARBA00022490"/>
    </source>
</evidence>
<dbReference type="InterPro" id="IPR050180">
    <property type="entry name" value="RNR_Ribonuclease"/>
</dbReference>
<dbReference type="NCBIfam" id="TIGR02063">
    <property type="entry name" value="RNase_R"/>
    <property type="match status" value="1"/>
</dbReference>
<evidence type="ECO:0000256" key="6">
    <source>
        <dbReference type="ARBA" id="ARBA00022839"/>
    </source>
</evidence>
<dbReference type="GO" id="GO:0008859">
    <property type="term" value="F:exoribonuclease II activity"/>
    <property type="evidence" value="ECO:0007669"/>
    <property type="project" value="UniProtKB-UniRule"/>
</dbReference>
<dbReference type="GeneID" id="84906787"/>
<keyword evidence="7 8" id="KW-0694">RNA-binding</keyword>
<feature type="compositionally biased region" description="Basic residues" evidence="9">
    <location>
        <begin position="1"/>
        <end position="16"/>
    </location>
</feature>
<dbReference type="InterPro" id="IPR012340">
    <property type="entry name" value="NA-bd_OB-fold"/>
</dbReference>
<keyword evidence="3 8" id="KW-0963">Cytoplasm</keyword>
<dbReference type="EMBL" id="ACJW02000002">
    <property type="protein sequence ID" value="EEP69009.1"/>
    <property type="molecule type" value="Genomic_DNA"/>
</dbReference>
<feature type="domain" description="S1 motif" evidence="10">
    <location>
        <begin position="649"/>
        <end position="730"/>
    </location>
</feature>
<dbReference type="GO" id="GO:0006402">
    <property type="term" value="P:mRNA catabolic process"/>
    <property type="evidence" value="ECO:0007669"/>
    <property type="project" value="TreeGrafter"/>
</dbReference>
<feature type="region of interest" description="Disordered" evidence="9">
    <location>
        <begin position="736"/>
        <end position="964"/>
    </location>
</feature>
<feature type="compositionally biased region" description="Low complexity" evidence="9">
    <location>
        <begin position="856"/>
        <end position="870"/>
    </location>
</feature>
<dbReference type="Proteomes" id="UP000003009">
    <property type="component" value="Unassembled WGS sequence"/>
</dbReference>
<dbReference type="SMART" id="SM00955">
    <property type="entry name" value="RNB"/>
    <property type="match status" value="1"/>
</dbReference>
<evidence type="ECO:0000256" key="7">
    <source>
        <dbReference type="ARBA" id="ARBA00022884"/>
    </source>
</evidence>
<dbReference type="PROSITE" id="PS50126">
    <property type="entry name" value="S1"/>
    <property type="match status" value="1"/>
</dbReference>
<feature type="compositionally biased region" description="Low complexity" evidence="9">
    <location>
        <begin position="821"/>
        <end position="830"/>
    </location>
</feature>
<dbReference type="Pfam" id="PF00575">
    <property type="entry name" value="S1"/>
    <property type="match status" value="1"/>
</dbReference>
<evidence type="ECO:0000256" key="8">
    <source>
        <dbReference type="HAMAP-Rule" id="MF_01895"/>
    </source>
</evidence>
<dbReference type="NCBIfam" id="TIGR00358">
    <property type="entry name" value="3_prime_RNase"/>
    <property type="match status" value="1"/>
</dbReference>
<dbReference type="InterPro" id="IPR003029">
    <property type="entry name" value="S1_domain"/>
</dbReference>
<dbReference type="CDD" id="cd04471">
    <property type="entry name" value="S1_RNase_R"/>
    <property type="match status" value="1"/>
</dbReference>
<comment type="subcellular location">
    <subcellularLocation>
        <location evidence="2 8">Cytoplasm</location>
    </subcellularLocation>
</comment>
<dbReference type="InterPro" id="IPR001900">
    <property type="entry name" value="RNase_II/R"/>
</dbReference>
<dbReference type="Gene3D" id="2.40.50.140">
    <property type="entry name" value="Nucleic acid-binding proteins"/>
    <property type="match status" value="2"/>
</dbReference>
<keyword evidence="12" id="KW-1185">Reference proteome</keyword>
<evidence type="ECO:0000259" key="10">
    <source>
        <dbReference type="PROSITE" id="PS50126"/>
    </source>
</evidence>
<evidence type="ECO:0000256" key="9">
    <source>
        <dbReference type="SAM" id="MobiDB-lite"/>
    </source>
</evidence>
<comment type="function">
    <text evidence="8">3'-5' exoribonuclease that releases 5'-nucleoside monophosphates and is involved in maturation of structured RNAs.</text>
</comment>
<keyword evidence="5 8" id="KW-0378">Hydrolase</keyword>
<dbReference type="AlphaFoldDB" id="C4GFK4"/>
<comment type="similarity">
    <text evidence="8">Belongs to the RNR ribonuclease family. RNase R subfamily.</text>
</comment>
<dbReference type="STRING" id="629741.GCWU000324_00920"/>
<feature type="compositionally biased region" description="Basic and acidic residues" evidence="9">
    <location>
        <begin position="793"/>
        <end position="803"/>
    </location>
</feature>
<evidence type="ECO:0000313" key="11">
    <source>
        <dbReference type="EMBL" id="EEP69009.1"/>
    </source>
</evidence>
<dbReference type="InterPro" id="IPR011805">
    <property type="entry name" value="RNase_R"/>
</dbReference>